<protein>
    <recommendedName>
        <fullName evidence="3">PiggyBac transposable element-derived protein domain-containing protein</fullName>
    </recommendedName>
</protein>
<evidence type="ECO:0000313" key="1">
    <source>
        <dbReference type="EMBL" id="GFQ94205.1"/>
    </source>
</evidence>
<proteinExistence type="predicted"/>
<gene>
    <name evidence="1" type="ORF">TNCT_301661</name>
</gene>
<name>A0A8X6L1F1_TRICU</name>
<dbReference type="OrthoDB" id="10038921at2759"/>
<evidence type="ECO:0008006" key="3">
    <source>
        <dbReference type="Google" id="ProtNLM"/>
    </source>
</evidence>
<reference evidence="1" key="1">
    <citation type="submission" date="2020-07" db="EMBL/GenBank/DDBJ databases">
        <title>Multicomponent nature underlies the extraordinary mechanical properties of spider dragline silk.</title>
        <authorList>
            <person name="Kono N."/>
            <person name="Nakamura H."/>
            <person name="Mori M."/>
            <person name="Yoshida Y."/>
            <person name="Ohtoshi R."/>
            <person name="Malay A.D."/>
            <person name="Moran D.A.P."/>
            <person name="Tomita M."/>
            <person name="Numata K."/>
            <person name="Arakawa K."/>
        </authorList>
    </citation>
    <scope>NUCLEOTIDE SEQUENCE</scope>
</reference>
<comment type="caution">
    <text evidence="1">The sequence shown here is derived from an EMBL/GenBank/DDBJ whole genome shotgun (WGS) entry which is preliminary data.</text>
</comment>
<dbReference type="AlphaFoldDB" id="A0A8X6L1F1"/>
<dbReference type="Proteomes" id="UP000887116">
    <property type="component" value="Unassembled WGS sequence"/>
</dbReference>
<sequence length="73" mass="8388">MDNWFTSIPLDDKLLKIPMTFTVVGTIRKNKRESLPVLLELRSQSVGASMHHLYQAKTLLSYKKMCCSSIYIP</sequence>
<keyword evidence="2" id="KW-1185">Reference proteome</keyword>
<organism evidence="1 2">
    <name type="scientific">Trichonephila clavata</name>
    <name type="common">Joro spider</name>
    <name type="synonym">Nephila clavata</name>
    <dbReference type="NCBI Taxonomy" id="2740835"/>
    <lineage>
        <taxon>Eukaryota</taxon>
        <taxon>Metazoa</taxon>
        <taxon>Ecdysozoa</taxon>
        <taxon>Arthropoda</taxon>
        <taxon>Chelicerata</taxon>
        <taxon>Arachnida</taxon>
        <taxon>Araneae</taxon>
        <taxon>Araneomorphae</taxon>
        <taxon>Entelegynae</taxon>
        <taxon>Araneoidea</taxon>
        <taxon>Nephilidae</taxon>
        <taxon>Trichonephila</taxon>
    </lineage>
</organism>
<dbReference type="EMBL" id="BMAO01024277">
    <property type="protein sequence ID" value="GFQ94205.1"/>
    <property type="molecule type" value="Genomic_DNA"/>
</dbReference>
<accession>A0A8X6L1F1</accession>
<evidence type="ECO:0000313" key="2">
    <source>
        <dbReference type="Proteomes" id="UP000887116"/>
    </source>
</evidence>